<sequence>MMKSQHSKFMKMRSTMFVCFFIAIGITACKKDAGDEPERVQPTIQNLEIGINNNEIGVIGKDFHLNADVLVSGKIENVQVKILPRTGETYVKAWSHEITWDTYKDAKNTTVHKHFYIPTDAAEGKYDFVVVVNDQNGSKLEVKKSITIYAEANVPVNTIISH</sequence>
<gene>
    <name evidence="1" type="ORF">SAMN06265348_11170</name>
</gene>
<dbReference type="InterPro" id="IPR027829">
    <property type="entry name" value="DUF4625"/>
</dbReference>
<dbReference type="Proteomes" id="UP000320300">
    <property type="component" value="Unassembled WGS sequence"/>
</dbReference>
<dbReference type="PROSITE" id="PS51257">
    <property type="entry name" value="PROKAR_LIPOPROTEIN"/>
    <property type="match status" value="1"/>
</dbReference>
<dbReference type="AlphaFoldDB" id="A0A521FBN8"/>
<dbReference type="OrthoDB" id="978436at2"/>
<keyword evidence="2" id="KW-1185">Reference proteome</keyword>
<dbReference type="Pfam" id="PF15418">
    <property type="entry name" value="DUF4625"/>
    <property type="match status" value="1"/>
</dbReference>
<evidence type="ECO:0000313" key="2">
    <source>
        <dbReference type="Proteomes" id="UP000320300"/>
    </source>
</evidence>
<dbReference type="EMBL" id="FXTN01000011">
    <property type="protein sequence ID" value="SMO93575.1"/>
    <property type="molecule type" value="Genomic_DNA"/>
</dbReference>
<reference evidence="1 2" key="1">
    <citation type="submission" date="2017-05" db="EMBL/GenBank/DDBJ databases">
        <authorList>
            <person name="Varghese N."/>
            <person name="Submissions S."/>
        </authorList>
    </citation>
    <scope>NUCLEOTIDE SEQUENCE [LARGE SCALE GENOMIC DNA]</scope>
    <source>
        <strain evidence="1 2">DSM 19036</strain>
    </source>
</reference>
<dbReference type="RefSeq" id="WP_142530055.1">
    <property type="nucleotide sequence ID" value="NZ_CBCSJO010000001.1"/>
</dbReference>
<evidence type="ECO:0008006" key="3">
    <source>
        <dbReference type="Google" id="ProtNLM"/>
    </source>
</evidence>
<name>A0A521FBN8_9SPHI</name>
<proteinExistence type="predicted"/>
<evidence type="ECO:0000313" key="1">
    <source>
        <dbReference type="EMBL" id="SMO93575.1"/>
    </source>
</evidence>
<accession>A0A521FBN8</accession>
<organism evidence="1 2">
    <name type="scientific">Pedobacter westerhofensis</name>
    <dbReference type="NCBI Taxonomy" id="425512"/>
    <lineage>
        <taxon>Bacteria</taxon>
        <taxon>Pseudomonadati</taxon>
        <taxon>Bacteroidota</taxon>
        <taxon>Sphingobacteriia</taxon>
        <taxon>Sphingobacteriales</taxon>
        <taxon>Sphingobacteriaceae</taxon>
        <taxon>Pedobacter</taxon>
    </lineage>
</organism>
<protein>
    <recommendedName>
        <fullName evidence="3">DUF4625 domain-containing protein</fullName>
    </recommendedName>
</protein>